<dbReference type="EMBL" id="CP002799">
    <property type="protein sequence ID" value="AEG51280.1"/>
    <property type="molecule type" value="Genomic_DNA"/>
</dbReference>
<sequence length="34" mass="4213">MQVTGRIDDRVLWTNLFLLFWLVPDRRIKRPLED</sequence>
<organism evidence="1 2">
    <name type="scientific">Sphingobium chlorophenolicum L-1</name>
    <dbReference type="NCBI Taxonomy" id="690566"/>
    <lineage>
        <taxon>Bacteria</taxon>
        <taxon>Pseudomonadati</taxon>
        <taxon>Pseudomonadota</taxon>
        <taxon>Alphaproteobacteria</taxon>
        <taxon>Sphingomonadales</taxon>
        <taxon>Sphingomonadaceae</taxon>
        <taxon>Sphingobium</taxon>
    </lineage>
</organism>
<accession>F6F164</accession>
<evidence type="ECO:0000313" key="1">
    <source>
        <dbReference type="EMBL" id="AEG51280.1"/>
    </source>
</evidence>
<reference evidence="1 2" key="1">
    <citation type="submission" date="2011-05" db="EMBL/GenBank/DDBJ databases">
        <title>Complete sequence of chromosome 2 of Sphingobium chlorophenolicum L-1.</title>
        <authorList>
            <consortium name="US DOE Joint Genome Institute"/>
            <person name="Lucas S."/>
            <person name="Han J."/>
            <person name="Lapidus A."/>
            <person name="Cheng J.-F."/>
            <person name="Goodwin L."/>
            <person name="Pitluck S."/>
            <person name="Peters L."/>
            <person name="Daligault H."/>
            <person name="Han C."/>
            <person name="Tapia R."/>
            <person name="Land M."/>
            <person name="Hauser L."/>
            <person name="Kyrpides N."/>
            <person name="Ivanova N."/>
            <person name="Pagani I."/>
            <person name="Turner P."/>
            <person name="Copley S."/>
            <person name="Woyke T."/>
        </authorList>
    </citation>
    <scope>NUCLEOTIDE SEQUENCE [LARGE SCALE GENOMIC DNA]</scope>
    <source>
        <strain evidence="1 2">L-1</strain>
    </source>
</reference>
<protein>
    <submittedName>
        <fullName evidence="1">Uncharacterized protein</fullName>
    </submittedName>
</protein>
<keyword evidence="2" id="KW-1185">Reference proteome</keyword>
<dbReference type="Proteomes" id="UP000007150">
    <property type="component" value="Chromosome 2"/>
</dbReference>
<evidence type="ECO:0000313" key="2">
    <source>
        <dbReference type="Proteomes" id="UP000007150"/>
    </source>
</evidence>
<dbReference type="AlphaFoldDB" id="F6F164"/>
<dbReference type="HOGENOM" id="CLU_3376084_0_0_5"/>
<proteinExistence type="predicted"/>
<gene>
    <name evidence="1" type="ORF">Sphch_3697</name>
</gene>
<dbReference type="KEGG" id="sch:Sphch_3697"/>
<name>F6F164_SPHCR</name>